<sequence length="91" mass="9635">MTRRPRCPDWCAGGHRCGLGEHRSDPISITIPGAGTAVLTRVRAADGTDHADIRLSAALPADEPAARLRLAALLTHLRTLIGPPRAARRAA</sequence>
<dbReference type="AlphaFoldDB" id="A0A8J3T6N1"/>
<protein>
    <submittedName>
        <fullName evidence="1">Uncharacterized protein</fullName>
    </submittedName>
</protein>
<comment type="caution">
    <text evidence="1">The sequence shown here is derived from an EMBL/GenBank/DDBJ whole genome shotgun (WGS) entry which is preliminary data.</text>
</comment>
<gene>
    <name evidence="1" type="ORF">Pme01_04410</name>
</gene>
<dbReference type="EMBL" id="BOON01000003">
    <property type="protein sequence ID" value="GII20844.1"/>
    <property type="molecule type" value="Genomic_DNA"/>
</dbReference>
<reference evidence="1" key="1">
    <citation type="submission" date="2021-01" db="EMBL/GenBank/DDBJ databases">
        <title>Whole genome shotgun sequence of Planosporangium mesophilum NBRC 109066.</title>
        <authorList>
            <person name="Komaki H."/>
            <person name="Tamura T."/>
        </authorList>
    </citation>
    <scope>NUCLEOTIDE SEQUENCE</scope>
    <source>
        <strain evidence="1">NBRC 109066</strain>
    </source>
</reference>
<evidence type="ECO:0000313" key="2">
    <source>
        <dbReference type="Proteomes" id="UP000599074"/>
    </source>
</evidence>
<proteinExistence type="predicted"/>
<evidence type="ECO:0000313" key="1">
    <source>
        <dbReference type="EMBL" id="GII20844.1"/>
    </source>
</evidence>
<accession>A0A8J3T6N1</accession>
<dbReference type="RefSeq" id="WP_168112905.1">
    <property type="nucleotide sequence ID" value="NZ_BOON01000003.1"/>
</dbReference>
<organism evidence="1 2">
    <name type="scientific">Planosporangium mesophilum</name>
    <dbReference type="NCBI Taxonomy" id="689768"/>
    <lineage>
        <taxon>Bacteria</taxon>
        <taxon>Bacillati</taxon>
        <taxon>Actinomycetota</taxon>
        <taxon>Actinomycetes</taxon>
        <taxon>Micromonosporales</taxon>
        <taxon>Micromonosporaceae</taxon>
        <taxon>Planosporangium</taxon>
    </lineage>
</organism>
<dbReference type="Proteomes" id="UP000599074">
    <property type="component" value="Unassembled WGS sequence"/>
</dbReference>
<name>A0A8J3T6N1_9ACTN</name>
<keyword evidence="2" id="KW-1185">Reference proteome</keyword>